<evidence type="ECO:0000313" key="3">
    <source>
        <dbReference type="EMBL" id="GJE59479.1"/>
    </source>
</evidence>
<dbReference type="Gene3D" id="1.10.10.1550">
    <property type="entry name" value="ROS/MUCR transcriptional regulator protein"/>
    <property type="match status" value="1"/>
</dbReference>
<accession>A0ABQ4TY74</accession>
<dbReference type="Proteomes" id="UP001055057">
    <property type="component" value="Unassembled WGS sequence"/>
</dbReference>
<protein>
    <submittedName>
        <fullName evidence="3">Transcriptional regulatory protein ros</fullName>
    </submittedName>
</protein>
<dbReference type="InterPro" id="IPR041920">
    <property type="entry name" value="ROS/MUCR_sf"/>
</dbReference>
<dbReference type="Pfam" id="PF05443">
    <property type="entry name" value="ROS_MUCR"/>
    <property type="match status" value="1"/>
</dbReference>
<comment type="caution">
    <text evidence="3">The sequence shown here is derived from an EMBL/GenBank/DDBJ whole genome shotgun (WGS) entry which is preliminary data.</text>
</comment>
<gene>
    <name evidence="3" type="primary">ros_1</name>
    <name evidence="3" type="ORF">MPOCJGCO_1572</name>
</gene>
<organism evidence="3 4">
    <name type="scientific">Methylobacterium trifolii</name>
    <dbReference type="NCBI Taxonomy" id="1003092"/>
    <lineage>
        <taxon>Bacteria</taxon>
        <taxon>Pseudomonadati</taxon>
        <taxon>Pseudomonadota</taxon>
        <taxon>Alphaproteobacteria</taxon>
        <taxon>Hyphomicrobiales</taxon>
        <taxon>Methylobacteriaceae</taxon>
        <taxon>Methylobacterium</taxon>
    </lineage>
</organism>
<evidence type="ECO:0000256" key="2">
    <source>
        <dbReference type="SAM" id="MobiDB-lite"/>
    </source>
</evidence>
<sequence>MMYNLTDKTIDIVSVYLQRNNVDVTQVATLIKSVYSALRDVNERESTKTDTPVDPPVPIAETVTPDYIISLEDGKPYKTLGRHLLSRGLTPSQYRAKWGLDPSYPLIAANYAAERAAISRKGGRRGRKAPEDGGEQA</sequence>
<evidence type="ECO:0000256" key="1">
    <source>
        <dbReference type="ARBA" id="ARBA00007031"/>
    </source>
</evidence>
<dbReference type="InterPro" id="IPR008807">
    <property type="entry name" value="ROS_MUCR"/>
</dbReference>
<reference evidence="3" key="1">
    <citation type="journal article" date="2021" name="Front. Microbiol.">
        <title>Comprehensive Comparative Genomics and Phenotyping of Methylobacterium Species.</title>
        <authorList>
            <person name="Alessa O."/>
            <person name="Ogura Y."/>
            <person name="Fujitani Y."/>
            <person name="Takami H."/>
            <person name="Hayashi T."/>
            <person name="Sahin N."/>
            <person name="Tani A."/>
        </authorList>
    </citation>
    <scope>NUCLEOTIDE SEQUENCE</scope>
    <source>
        <strain evidence="3">DSM 23632</strain>
    </source>
</reference>
<proteinExistence type="inferred from homology"/>
<dbReference type="EMBL" id="BPRB01000080">
    <property type="protein sequence ID" value="GJE59479.1"/>
    <property type="molecule type" value="Genomic_DNA"/>
</dbReference>
<comment type="similarity">
    <text evidence="1">Belongs to the ros/MucR family.</text>
</comment>
<keyword evidence="4" id="KW-1185">Reference proteome</keyword>
<name>A0ABQ4TY74_9HYPH</name>
<reference evidence="3" key="2">
    <citation type="submission" date="2021-08" db="EMBL/GenBank/DDBJ databases">
        <authorList>
            <person name="Tani A."/>
            <person name="Ola A."/>
            <person name="Ogura Y."/>
            <person name="Katsura K."/>
            <person name="Hayashi T."/>
        </authorList>
    </citation>
    <scope>NUCLEOTIDE SEQUENCE</scope>
    <source>
        <strain evidence="3">DSM 23632</strain>
    </source>
</reference>
<feature type="region of interest" description="Disordered" evidence="2">
    <location>
        <begin position="118"/>
        <end position="137"/>
    </location>
</feature>
<evidence type="ECO:0000313" key="4">
    <source>
        <dbReference type="Proteomes" id="UP001055057"/>
    </source>
</evidence>
<dbReference type="RefSeq" id="WP_238182057.1">
    <property type="nucleotide sequence ID" value="NZ_BPRB01000080.1"/>
</dbReference>